<dbReference type="OrthoDB" id="680422at2"/>
<reference evidence="1 2" key="1">
    <citation type="journal article" date="2011" name="J. Bacteriol.">
        <title>Genome sequence of 'Pedosphaera parvula' Ellin514, an aerobic Verrucomicrobial isolate from pasture soil.</title>
        <authorList>
            <person name="Kant R."/>
            <person name="van Passel M.W."/>
            <person name="Sangwan P."/>
            <person name="Palva A."/>
            <person name="Lucas S."/>
            <person name="Copeland A."/>
            <person name="Lapidus A."/>
            <person name="Glavina Del Rio T."/>
            <person name="Dalin E."/>
            <person name="Tice H."/>
            <person name="Bruce D."/>
            <person name="Goodwin L."/>
            <person name="Pitluck S."/>
            <person name="Chertkov O."/>
            <person name="Larimer F.W."/>
            <person name="Land M.L."/>
            <person name="Hauser L."/>
            <person name="Brettin T.S."/>
            <person name="Detter J.C."/>
            <person name="Han S."/>
            <person name="de Vos W.M."/>
            <person name="Janssen P.H."/>
            <person name="Smidt H."/>
        </authorList>
    </citation>
    <scope>NUCLEOTIDE SEQUENCE [LARGE SCALE GENOMIC DNA]</scope>
    <source>
        <strain evidence="1 2">Ellin514</strain>
    </source>
</reference>
<keyword evidence="2" id="KW-1185">Reference proteome</keyword>
<evidence type="ECO:0000313" key="2">
    <source>
        <dbReference type="Proteomes" id="UP000003688"/>
    </source>
</evidence>
<dbReference type="EMBL" id="ABOX02000056">
    <property type="protein sequence ID" value="EEF57844.1"/>
    <property type="molecule type" value="Genomic_DNA"/>
</dbReference>
<organism evidence="1 2">
    <name type="scientific">Pedosphaera parvula (strain Ellin514)</name>
    <dbReference type="NCBI Taxonomy" id="320771"/>
    <lineage>
        <taxon>Bacteria</taxon>
        <taxon>Pseudomonadati</taxon>
        <taxon>Verrucomicrobiota</taxon>
        <taxon>Pedosphaerae</taxon>
        <taxon>Pedosphaerales</taxon>
        <taxon>Pedosphaeraceae</taxon>
        <taxon>Pedosphaera</taxon>
    </lineage>
</organism>
<name>B9XQR2_PEDPL</name>
<dbReference type="STRING" id="320771.Cflav_PD0826"/>
<gene>
    <name evidence="1" type="ORF">Cflav_PD0826</name>
</gene>
<comment type="caution">
    <text evidence="1">The sequence shown here is derived from an EMBL/GenBank/DDBJ whole genome shotgun (WGS) entry which is preliminary data.</text>
</comment>
<protein>
    <submittedName>
        <fullName evidence="1">Uncharacterized protein</fullName>
    </submittedName>
</protein>
<evidence type="ECO:0000313" key="1">
    <source>
        <dbReference type="EMBL" id="EEF57844.1"/>
    </source>
</evidence>
<dbReference type="RefSeq" id="WP_007418148.1">
    <property type="nucleotide sequence ID" value="NZ_ABOX02000056.1"/>
</dbReference>
<accession>B9XQR2</accession>
<sequence>MSAFKGTLIAAELPWMISPSVSDLRIKVVENGDAVVSAEVAVLPEKNPESAGLENKRVLITFKGGQWVSTEPAFADRETIPPELFEECPQVEFDGGKDYLIRFRRKWCSSGLCPDPRVYEVHNSVWSKEKNAARFGCRHYVVEGHDMWLQVIAKGFDWKLDGPSSAEFIDPTRLPVL</sequence>
<dbReference type="AlphaFoldDB" id="B9XQR2"/>
<dbReference type="Proteomes" id="UP000003688">
    <property type="component" value="Unassembled WGS sequence"/>
</dbReference>
<proteinExistence type="predicted"/>